<proteinExistence type="predicted"/>
<dbReference type="InterPro" id="IPR014054">
    <property type="entry name" value="Phage_regulatory_Rha"/>
</dbReference>
<gene>
    <name evidence="2" type="primary">rha</name>
    <name evidence="2" type="ordered locus">Awo_c01410</name>
</gene>
<feature type="domain" description="Antirepressor protein C-terminal" evidence="1">
    <location>
        <begin position="195"/>
        <end position="244"/>
    </location>
</feature>
<reference evidence="2 3" key="2">
    <citation type="journal article" date="2012" name="PLoS ONE">
        <title>An ancient pathway combining carbon dioxide fixation with the generation and utilization of a sodium ion gradient for ATP synthesis.</title>
        <authorList>
            <person name="Poehlein A."/>
            <person name="Schmidt S."/>
            <person name="Kaster A.K."/>
            <person name="Goenrich M."/>
            <person name="Vollmers J."/>
            <person name="Thurmer A."/>
            <person name="Bertsch J."/>
            <person name="Schuchmann K."/>
            <person name="Voigt B."/>
            <person name="Hecker M."/>
            <person name="Daniel R."/>
            <person name="Thauer R.K."/>
            <person name="Gottschalk G."/>
            <person name="Muller V."/>
        </authorList>
    </citation>
    <scope>NUCLEOTIDE SEQUENCE [LARGE SCALE GENOMIC DNA]</scope>
    <source>
        <strain evidence="3">ATCC 29683 / DSM 1030 / JCM 2381 / KCTC 1655 / WB1</strain>
    </source>
</reference>
<dbReference type="STRING" id="931626.Awo_c01410"/>
<dbReference type="RefSeq" id="WP_014354554.1">
    <property type="nucleotide sequence ID" value="NC_016894.1"/>
</dbReference>
<sequence>MCKEELPGTTEYFHRNKSAKDGLQYFCKECSKEYYANKKMKESMKEAVLALDDITEELSEDALINIENRDGVLVTSSRDIAKRFDKQHSHVLEAIRNLVVEFSTTKNMFIESTFKNRGKEYIECLLTRDGFSLLAMGFTGAKALKWKIKYIEAFNKMEEALRKQLVPTGKELLAMAFLEAKETMDKQVILIDSLQQKIIKDAPKISFADTLLKCEDTVHVGTFAKSLCVEGIENGQNRMFKWLRPGLHYYTKIF</sequence>
<dbReference type="Proteomes" id="UP000007177">
    <property type="component" value="Chromosome"/>
</dbReference>
<dbReference type="eggNOG" id="COG3645">
    <property type="taxonomic scope" value="Bacteria"/>
</dbReference>
<dbReference type="GO" id="GO:0003677">
    <property type="term" value="F:DNA binding"/>
    <property type="evidence" value="ECO:0007669"/>
    <property type="project" value="InterPro"/>
</dbReference>
<dbReference type="eggNOG" id="COG3646">
    <property type="taxonomic scope" value="Bacteria"/>
</dbReference>
<name>H6LFK5_ACEWD</name>
<dbReference type="NCBIfam" id="TIGR02681">
    <property type="entry name" value="phage_pRha"/>
    <property type="match status" value="1"/>
</dbReference>
<evidence type="ECO:0000313" key="3">
    <source>
        <dbReference type="Proteomes" id="UP000007177"/>
    </source>
</evidence>
<dbReference type="KEGG" id="awo:Awo_c01410"/>
<keyword evidence="3" id="KW-1185">Reference proteome</keyword>
<dbReference type="OrthoDB" id="9812611at2"/>
<dbReference type="HOGENOM" id="CLU_1092478_0_0_9"/>
<accession>H6LFK5</accession>
<protein>
    <submittedName>
        <fullName evidence="2">Phage regulatory protein Rha</fullName>
    </submittedName>
</protein>
<evidence type="ECO:0000313" key="2">
    <source>
        <dbReference type="EMBL" id="AFA46950.1"/>
    </source>
</evidence>
<dbReference type="InterPro" id="IPR005039">
    <property type="entry name" value="Ant_C"/>
</dbReference>
<reference evidence="3" key="1">
    <citation type="submission" date="2011-07" db="EMBL/GenBank/DDBJ databases">
        <title>Complete genome sequence of Acetobacterium woodii.</title>
        <authorList>
            <person name="Poehlein A."/>
            <person name="Schmidt S."/>
            <person name="Kaster A.-K."/>
            <person name="Goenrich M."/>
            <person name="Vollmers J."/>
            <person name="Thuermer A."/>
            <person name="Gottschalk G."/>
            <person name="Thauer R.K."/>
            <person name="Daniel R."/>
            <person name="Mueller V."/>
        </authorList>
    </citation>
    <scope>NUCLEOTIDE SEQUENCE [LARGE SCALE GENOMIC DNA]</scope>
    <source>
        <strain evidence="3">ATCC 29683 / DSM 1030 / JCM 2381 / KCTC 1655 / WB1</strain>
    </source>
</reference>
<evidence type="ECO:0000259" key="1">
    <source>
        <dbReference type="Pfam" id="PF03374"/>
    </source>
</evidence>
<organism evidence="2 3">
    <name type="scientific">Acetobacterium woodii (strain ATCC 29683 / DSM 1030 / JCM 2381 / KCTC 1655 / WB1)</name>
    <dbReference type="NCBI Taxonomy" id="931626"/>
    <lineage>
        <taxon>Bacteria</taxon>
        <taxon>Bacillati</taxon>
        <taxon>Bacillota</taxon>
        <taxon>Clostridia</taxon>
        <taxon>Eubacteriales</taxon>
        <taxon>Eubacteriaceae</taxon>
        <taxon>Acetobacterium</taxon>
    </lineage>
</organism>
<dbReference type="AlphaFoldDB" id="H6LFK5"/>
<dbReference type="Pfam" id="PF09669">
    <property type="entry name" value="Phage_pRha"/>
    <property type="match status" value="1"/>
</dbReference>
<dbReference type="EMBL" id="CP002987">
    <property type="protein sequence ID" value="AFA46950.1"/>
    <property type="molecule type" value="Genomic_DNA"/>
</dbReference>
<dbReference type="Pfam" id="PF03374">
    <property type="entry name" value="ANT"/>
    <property type="match status" value="1"/>
</dbReference>